<feature type="transmembrane region" description="Helical" evidence="6">
    <location>
        <begin position="149"/>
        <end position="167"/>
    </location>
</feature>
<evidence type="ECO:0000256" key="3">
    <source>
        <dbReference type="ARBA" id="ARBA00022692"/>
    </source>
</evidence>
<reference evidence="7 8" key="1">
    <citation type="submission" date="2019-12" db="EMBL/GenBank/DDBJ databases">
        <authorList>
            <person name="Yang R."/>
        </authorList>
    </citation>
    <scope>NUCLEOTIDE SEQUENCE [LARGE SCALE GENOMIC DNA]</scope>
    <source>
        <strain evidence="7 8">DONG20-135</strain>
    </source>
</reference>
<dbReference type="InterPro" id="IPR051679">
    <property type="entry name" value="DASS-Related_Transporters"/>
</dbReference>
<sequence length="468" mass="50018">MEKTKKKSFKMPTAFTVLIALIFVIGIITWFIPDVKSAKVSDLLMAPVSGFKSALDVSLFVLVLGGFLGVVTKTGALDAAIDTVVKKLNGKELYMIPILMFLISLGGTTYGMAEETIAFYALVTATMVAAGFDSLVAASTILLGSTTGVLGSTVNPFVVSSSMAALADSGIQINQSVVIIVGAISWITCYVLAAIFVMRYAKKVKANKEATLLTEEEQKAVFEKYGGEESESKEIVFTGKQKLVMVLFAVSFVIMIIGVIPWENFGITIFKNTDFLTGAPLGAWWFSDLSTWFFLIAIITGLVYGLKEHEIVSSFISGASDLMSVALIIAVARGISVVMSTTGLDMYILKAASQALQGTNSVLYTGFAYMVYLLLSFLIPSSSGLATVTMPIIGPLTQSLGLAPEVAVCILSGSCALINAVTPTSGVLMGGISIARIEYSTWLKYIWKIFLLLLVVHILILSAAMVIF</sequence>
<dbReference type="Proteomes" id="UP000434036">
    <property type="component" value="Unassembled WGS sequence"/>
</dbReference>
<gene>
    <name evidence="7" type="ORF">GSF08_00450</name>
</gene>
<evidence type="ECO:0000256" key="5">
    <source>
        <dbReference type="ARBA" id="ARBA00023136"/>
    </source>
</evidence>
<feature type="transmembrane region" description="Helical" evidence="6">
    <location>
        <begin position="93"/>
        <end position="113"/>
    </location>
</feature>
<evidence type="ECO:0000313" key="8">
    <source>
        <dbReference type="Proteomes" id="UP000434036"/>
    </source>
</evidence>
<reference evidence="7 8" key="2">
    <citation type="submission" date="2020-01" db="EMBL/GenBank/DDBJ databases">
        <title>Clostridiaceae sp. nov. isolated from the gut of human by culturomics.</title>
        <authorList>
            <person name="Chang Y."/>
        </authorList>
    </citation>
    <scope>NUCLEOTIDE SEQUENCE [LARGE SCALE GENOMIC DNA]</scope>
    <source>
        <strain evidence="7 8">DONG20-135</strain>
    </source>
</reference>
<feature type="transmembrane region" description="Helical" evidence="6">
    <location>
        <begin position="282"/>
        <end position="304"/>
    </location>
</feature>
<dbReference type="EMBL" id="WUUQ01000001">
    <property type="protein sequence ID" value="MXQ72410.1"/>
    <property type="molecule type" value="Genomic_DNA"/>
</dbReference>
<evidence type="ECO:0000313" key="7">
    <source>
        <dbReference type="EMBL" id="MXQ72410.1"/>
    </source>
</evidence>
<feature type="transmembrane region" description="Helical" evidence="6">
    <location>
        <begin position="445"/>
        <end position="467"/>
    </location>
</feature>
<keyword evidence="8" id="KW-1185">Reference proteome</keyword>
<dbReference type="RefSeq" id="WP_160623910.1">
    <property type="nucleotide sequence ID" value="NZ_WUUQ01000001.1"/>
</dbReference>
<comment type="caution">
    <text evidence="7">The sequence shown here is derived from an EMBL/GenBank/DDBJ whole genome shotgun (WGS) entry which is preliminary data.</text>
</comment>
<feature type="transmembrane region" description="Helical" evidence="6">
    <location>
        <begin position="325"/>
        <end position="349"/>
    </location>
</feature>
<dbReference type="PANTHER" id="PTHR43652">
    <property type="entry name" value="BASIC AMINO ACID ANTIPORTER YFCC-RELATED"/>
    <property type="match status" value="1"/>
</dbReference>
<keyword evidence="4 6" id="KW-1133">Transmembrane helix</keyword>
<feature type="transmembrane region" description="Helical" evidence="6">
    <location>
        <begin position="173"/>
        <end position="198"/>
    </location>
</feature>
<organism evidence="7 8">
    <name type="scientific">Copranaerobaculum intestinale</name>
    <dbReference type="NCBI Taxonomy" id="2692629"/>
    <lineage>
        <taxon>Bacteria</taxon>
        <taxon>Bacillati</taxon>
        <taxon>Bacillota</taxon>
        <taxon>Erysipelotrichia</taxon>
        <taxon>Erysipelotrichales</taxon>
        <taxon>Erysipelotrichaceae</taxon>
        <taxon>Copranaerobaculum</taxon>
    </lineage>
</organism>
<evidence type="ECO:0000256" key="2">
    <source>
        <dbReference type="ARBA" id="ARBA00022475"/>
    </source>
</evidence>
<dbReference type="InterPro" id="IPR018385">
    <property type="entry name" value="C4_dicarb_anaerob_car-like"/>
</dbReference>
<keyword evidence="3 6" id="KW-0812">Transmembrane</keyword>
<dbReference type="AlphaFoldDB" id="A0A6N8U384"/>
<accession>A0A6N8U384</accession>
<evidence type="ECO:0000256" key="6">
    <source>
        <dbReference type="SAM" id="Phobius"/>
    </source>
</evidence>
<feature type="transmembrane region" description="Helical" evidence="6">
    <location>
        <begin position="53"/>
        <end position="72"/>
    </location>
</feature>
<protein>
    <submittedName>
        <fullName evidence="7">YfcC family protein</fullName>
    </submittedName>
</protein>
<dbReference type="GO" id="GO:0005886">
    <property type="term" value="C:plasma membrane"/>
    <property type="evidence" value="ECO:0007669"/>
    <property type="project" value="UniProtKB-SubCell"/>
</dbReference>
<feature type="transmembrane region" description="Helical" evidence="6">
    <location>
        <begin position="243"/>
        <end position="262"/>
    </location>
</feature>
<proteinExistence type="predicted"/>
<feature type="transmembrane region" description="Helical" evidence="6">
    <location>
        <begin position="369"/>
        <end position="394"/>
    </location>
</feature>
<dbReference type="Pfam" id="PF03606">
    <property type="entry name" value="DcuC"/>
    <property type="match status" value="1"/>
</dbReference>
<evidence type="ECO:0000256" key="4">
    <source>
        <dbReference type="ARBA" id="ARBA00022989"/>
    </source>
</evidence>
<comment type="subcellular location">
    <subcellularLocation>
        <location evidence="1">Cell membrane</location>
        <topology evidence="1">Multi-pass membrane protein</topology>
    </subcellularLocation>
</comment>
<evidence type="ECO:0000256" key="1">
    <source>
        <dbReference type="ARBA" id="ARBA00004651"/>
    </source>
</evidence>
<keyword evidence="2" id="KW-1003">Cell membrane</keyword>
<feature type="transmembrane region" description="Helical" evidence="6">
    <location>
        <begin position="119"/>
        <end position="142"/>
    </location>
</feature>
<feature type="transmembrane region" description="Helical" evidence="6">
    <location>
        <begin position="12"/>
        <end position="33"/>
    </location>
</feature>
<dbReference type="PANTHER" id="PTHR43652:SF6">
    <property type="entry name" value="ARGININE REPRESSOR"/>
    <property type="match status" value="1"/>
</dbReference>
<keyword evidence="5 6" id="KW-0472">Membrane</keyword>
<name>A0A6N8U384_9FIRM</name>